<comment type="caution">
    <text evidence="2">The sequence shown here is derived from an EMBL/GenBank/DDBJ whole genome shotgun (WGS) entry which is preliminary data.</text>
</comment>
<organism evidence="2 3">
    <name type="scientific">Cymbomonas tetramitiformis</name>
    <dbReference type="NCBI Taxonomy" id="36881"/>
    <lineage>
        <taxon>Eukaryota</taxon>
        <taxon>Viridiplantae</taxon>
        <taxon>Chlorophyta</taxon>
        <taxon>Pyramimonadophyceae</taxon>
        <taxon>Pyramimonadales</taxon>
        <taxon>Pyramimonadaceae</taxon>
        <taxon>Cymbomonas</taxon>
    </lineage>
</organism>
<evidence type="ECO:0000313" key="2">
    <source>
        <dbReference type="EMBL" id="KAK3232724.1"/>
    </source>
</evidence>
<protein>
    <recommendedName>
        <fullName evidence="1">NYN domain-containing protein</fullName>
    </recommendedName>
</protein>
<evidence type="ECO:0000313" key="3">
    <source>
        <dbReference type="Proteomes" id="UP001190700"/>
    </source>
</evidence>
<name>A0AAE0BB75_9CHLO</name>
<dbReference type="EMBL" id="LGRX02035923">
    <property type="protein sequence ID" value="KAK3232724.1"/>
    <property type="molecule type" value="Genomic_DNA"/>
</dbReference>
<reference evidence="2 3" key="1">
    <citation type="journal article" date="2015" name="Genome Biol. Evol.">
        <title>Comparative Genomics of a Bacterivorous Green Alga Reveals Evolutionary Causalities and Consequences of Phago-Mixotrophic Mode of Nutrition.</title>
        <authorList>
            <person name="Burns J.A."/>
            <person name="Paasch A."/>
            <person name="Narechania A."/>
            <person name="Kim E."/>
        </authorList>
    </citation>
    <scope>NUCLEOTIDE SEQUENCE [LARGE SCALE GENOMIC DNA]</scope>
    <source>
        <strain evidence="2 3">PLY_AMNH</strain>
    </source>
</reference>
<keyword evidence="3" id="KW-1185">Reference proteome</keyword>
<accession>A0AAE0BB75</accession>
<dbReference type="Gene3D" id="3.40.50.1010">
    <property type="entry name" value="5'-nuclease"/>
    <property type="match status" value="1"/>
</dbReference>
<dbReference type="GO" id="GO:0004540">
    <property type="term" value="F:RNA nuclease activity"/>
    <property type="evidence" value="ECO:0007669"/>
    <property type="project" value="InterPro"/>
</dbReference>
<proteinExistence type="predicted"/>
<dbReference type="AlphaFoldDB" id="A0AAE0BB75"/>
<dbReference type="Pfam" id="PF01936">
    <property type="entry name" value="NYN"/>
    <property type="match status" value="1"/>
</dbReference>
<sequence>MANENEVLQMKPKTALVIDAGLIWNYIDQNGEKVDQSHAIRTLLGNLQQRRAYKFQHMHYVDAEPPAENEMARAVFDARMKSVMQLGISTSKARMKEIKYWSKGCESSKRIQADADARIVTKIMSLVAQNELEELCLVTGDGDFEECLNYIKNTSHKKVTLVSFKVSLSPLIQQHAHEWWFLDDWWEQLKHHQVEERGTSTKDMNNDCAEDELGAVVNHREKRCLYTRFMKSRGTLKYCYWMRSPIH</sequence>
<feature type="domain" description="NYN" evidence="1">
    <location>
        <begin position="87"/>
        <end position="172"/>
    </location>
</feature>
<gene>
    <name evidence="2" type="ORF">CYMTET_56942</name>
</gene>
<dbReference type="Proteomes" id="UP001190700">
    <property type="component" value="Unassembled WGS sequence"/>
</dbReference>
<evidence type="ECO:0000259" key="1">
    <source>
        <dbReference type="Pfam" id="PF01936"/>
    </source>
</evidence>
<dbReference type="InterPro" id="IPR021139">
    <property type="entry name" value="NYN"/>
</dbReference>